<dbReference type="InterPro" id="IPR052017">
    <property type="entry name" value="TSUP"/>
</dbReference>
<keyword evidence="3" id="KW-0813">Transport</keyword>
<organism evidence="9 10">
    <name type="scientific">Propioniferax innocua</name>
    <dbReference type="NCBI Taxonomy" id="1753"/>
    <lineage>
        <taxon>Bacteria</taxon>
        <taxon>Bacillati</taxon>
        <taxon>Actinomycetota</taxon>
        <taxon>Actinomycetes</taxon>
        <taxon>Propionibacteriales</taxon>
        <taxon>Propionibacteriaceae</taxon>
        <taxon>Propioniferax</taxon>
    </lineage>
</organism>
<reference evidence="9 10" key="1">
    <citation type="submission" date="2019-06" db="EMBL/GenBank/DDBJ databases">
        <title>Sequencing the genomes of 1000 actinobacteria strains.</title>
        <authorList>
            <person name="Klenk H.-P."/>
        </authorList>
    </citation>
    <scope>NUCLEOTIDE SEQUENCE [LARGE SCALE GENOMIC DNA]</scope>
    <source>
        <strain evidence="9 10">DSM 8251</strain>
    </source>
</reference>
<dbReference type="EMBL" id="VFOR01000002">
    <property type="protein sequence ID" value="TQL58373.1"/>
    <property type="molecule type" value="Genomic_DNA"/>
</dbReference>
<comment type="caution">
    <text evidence="9">The sequence shown here is derived from an EMBL/GenBank/DDBJ whole genome shotgun (WGS) entry which is preliminary data.</text>
</comment>
<feature type="transmembrane region" description="Helical" evidence="8">
    <location>
        <begin position="259"/>
        <end position="277"/>
    </location>
</feature>
<comment type="similarity">
    <text evidence="2 8">Belongs to the 4-toluene sulfonate uptake permease (TSUP) (TC 2.A.102) family.</text>
</comment>
<feature type="transmembrane region" description="Helical" evidence="8">
    <location>
        <begin position="217"/>
        <end position="238"/>
    </location>
</feature>
<keyword evidence="5 8" id="KW-0812">Transmembrane</keyword>
<dbReference type="PANTHER" id="PTHR30269">
    <property type="entry name" value="TRANSMEMBRANE PROTEIN YFCA"/>
    <property type="match status" value="1"/>
</dbReference>
<evidence type="ECO:0000313" key="10">
    <source>
        <dbReference type="Proteomes" id="UP000316196"/>
    </source>
</evidence>
<feature type="transmembrane region" description="Helical" evidence="8">
    <location>
        <begin position="127"/>
        <end position="146"/>
    </location>
</feature>
<keyword evidence="10" id="KW-1185">Reference proteome</keyword>
<sequence>MFRAWRGMMVLMLPLAPLMTEASVLGLPVLTLLGLVLAAFVAGWVDSVVGGGGLIQLPSLVIGLPDDTPTPTVLGTNKLSSVAGTLVASVTYVRKVRVEAWTVIPLVLAAFAGSAFGSLLARFIPKSWLTPIVLVALIAVGAYTFLKPQMGLEHRPSHRGIHALGRVVGIGLLVGFYDGILGPGTGSFFVIGMVAVLGYGFLEATVNAKIANLTTNVASILVFGAHGELLVAVGLVMAMANLTGGALGARMALQRGSAFIRRIFLVVLGILVVKLAWDTASMWF</sequence>
<name>A0A542ZDE6_9ACTN</name>
<evidence type="ECO:0000256" key="2">
    <source>
        <dbReference type="ARBA" id="ARBA00009142"/>
    </source>
</evidence>
<evidence type="ECO:0000256" key="6">
    <source>
        <dbReference type="ARBA" id="ARBA00022989"/>
    </source>
</evidence>
<keyword evidence="4 8" id="KW-1003">Cell membrane</keyword>
<dbReference type="InterPro" id="IPR002781">
    <property type="entry name" value="TM_pro_TauE-like"/>
</dbReference>
<dbReference type="Proteomes" id="UP000316196">
    <property type="component" value="Unassembled WGS sequence"/>
</dbReference>
<evidence type="ECO:0000256" key="7">
    <source>
        <dbReference type="ARBA" id="ARBA00023136"/>
    </source>
</evidence>
<gene>
    <name evidence="9" type="ORF">FB460_2234</name>
</gene>
<comment type="subcellular location">
    <subcellularLocation>
        <location evidence="1 8">Cell membrane</location>
        <topology evidence="1 8">Multi-pass membrane protein</topology>
    </subcellularLocation>
</comment>
<evidence type="ECO:0000313" key="9">
    <source>
        <dbReference type="EMBL" id="TQL58373.1"/>
    </source>
</evidence>
<dbReference type="GO" id="GO:0005886">
    <property type="term" value="C:plasma membrane"/>
    <property type="evidence" value="ECO:0007669"/>
    <property type="project" value="UniProtKB-SubCell"/>
</dbReference>
<proteinExistence type="inferred from homology"/>
<dbReference type="Pfam" id="PF01925">
    <property type="entry name" value="TauE"/>
    <property type="match status" value="1"/>
</dbReference>
<evidence type="ECO:0000256" key="8">
    <source>
        <dbReference type="RuleBase" id="RU363041"/>
    </source>
</evidence>
<feature type="transmembrane region" description="Helical" evidence="8">
    <location>
        <begin position="100"/>
        <end position="121"/>
    </location>
</feature>
<evidence type="ECO:0000256" key="4">
    <source>
        <dbReference type="ARBA" id="ARBA00022475"/>
    </source>
</evidence>
<evidence type="ECO:0000256" key="5">
    <source>
        <dbReference type="ARBA" id="ARBA00022692"/>
    </source>
</evidence>
<evidence type="ECO:0000256" key="1">
    <source>
        <dbReference type="ARBA" id="ARBA00004651"/>
    </source>
</evidence>
<protein>
    <recommendedName>
        <fullName evidence="8">Probable membrane transporter protein</fullName>
    </recommendedName>
</protein>
<evidence type="ECO:0000256" key="3">
    <source>
        <dbReference type="ARBA" id="ARBA00022448"/>
    </source>
</evidence>
<dbReference type="PANTHER" id="PTHR30269:SF0">
    <property type="entry name" value="MEMBRANE TRANSPORTER PROTEIN YFCA-RELATED"/>
    <property type="match status" value="1"/>
</dbReference>
<accession>A0A542ZDE6</accession>
<keyword evidence="6 8" id="KW-1133">Transmembrane helix</keyword>
<dbReference type="AlphaFoldDB" id="A0A542ZDE6"/>
<keyword evidence="7 8" id="KW-0472">Membrane</keyword>
<feature type="transmembrane region" description="Helical" evidence="8">
    <location>
        <begin position="167"/>
        <end position="197"/>
    </location>
</feature>